<feature type="compositionally biased region" description="Basic and acidic residues" evidence="1">
    <location>
        <begin position="219"/>
        <end position="232"/>
    </location>
</feature>
<accession>A0ABN2S2I7</accession>
<organism evidence="3 4">
    <name type="scientific">Nocardiopsis rhodophaea</name>
    <dbReference type="NCBI Taxonomy" id="280238"/>
    <lineage>
        <taxon>Bacteria</taxon>
        <taxon>Bacillati</taxon>
        <taxon>Actinomycetota</taxon>
        <taxon>Actinomycetes</taxon>
        <taxon>Streptosporangiales</taxon>
        <taxon>Nocardiopsidaceae</taxon>
        <taxon>Nocardiopsis</taxon>
    </lineage>
</organism>
<feature type="transmembrane region" description="Helical" evidence="2">
    <location>
        <begin position="42"/>
        <end position="64"/>
    </location>
</feature>
<feature type="compositionally biased region" description="Basic and acidic residues" evidence="1">
    <location>
        <begin position="173"/>
        <end position="182"/>
    </location>
</feature>
<protein>
    <submittedName>
        <fullName evidence="3">Uncharacterized protein</fullName>
    </submittedName>
</protein>
<keyword evidence="2" id="KW-1133">Transmembrane helix</keyword>
<name>A0ABN2S2I7_9ACTN</name>
<feature type="transmembrane region" description="Helical" evidence="2">
    <location>
        <begin position="111"/>
        <end position="130"/>
    </location>
</feature>
<evidence type="ECO:0000256" key="1">
    <source>
        <dbReference type="SAM" id="MobiDB-lite"/>
    </source>
</evidence>
<keyword evidence="2" id="KW-0472">Membrane</keyword>
<feature type="transmembrane region" description="Helical" evidence="2">
    <location>
        <begin position="71"/>
        <end position="91"/>
    </location>
</feature>
<keyword evidence="2" id="KW-0812">Transmembrane</keyword>
<feature type="region of interest" description="Disordered" evidence="1">
    <location>
        <begin position="162"/>
        <end position="232"/>
    </location>
</feature>
<evidence type="ECO:0000256" key="2">
    <source>
        <dbReference type="SAM" id="Phobius"/>
    </source>
</evidence>
<proteinExistence type="predicted"/>
<dbReference type="RefSeq" id="WP_344103293.1">
    <property type="nucleotide sequence ID" value="NZ_BAAAPC010000001.1"/>
</dbReference>
<dbReference type="EMBL" id="BAAAPC010000001">
    <property type="protein sequence ID" value="GAA1979267.1"/>
    <property type="molecule type" value="Genomic_DNA"/>
</dbReference>
<evidence type="ECO:0000313" key="3">
    <source>
        <dbReference type="EMBL" id="GAA1979267.1"/>
    </source>
</evidence>
<sequence length="232" mass="23425">MSTSRRAGPAHRGGLVRYLSVAFSLGAAQIHLVMAPVHWEEWWLSGVLFAVTGAFQVLWAVLALWRGTAPVLVLGALANLGFLAVWAVSRFTGLPVGPHAGVPESAGLTDITTAVFEAVVVVGALGALGFRRIARPGGGTITAVAVAALAVAFFTAAAVGAAGDHSHGPAPGERGEADHHGEGGTGEESGAGERNGPEEPSPTGAPGSDSSVQSGGNGDGHHDDGHTHDHEH</sequence>
<comment type="caution">
    <text evidence="3">The sequence shown here is derived from an EMBL/GenBank/DDBJ whole genome shotgun (WGS) entry which is preliminary data.</text>
</comment>
<keyword evidence="4" id="KW-1185">Reference proteome</keyword>
<gene>
    <name evidence="3" type="ORF">GCM10009799_00510</name>
</gene>
<dbReference type="Proteomes" id="UP001501585">
    <property type="component" value="Unassembled WGS sequence"/>
</dbReference>
<feature type="transmembrane region" description="Helical" evidence="2">
    <location>
        <begin position="142"/>
        <end position="163"/>
    </location>
</feature>
<evidence type="ECO:0000313" key="4">
    <source>
        <dbReference type="Proteomes" id="UP001501585"/>
    </source>
</evidence>
<reference evidence="3 4" key="1">
    <citation type="journal article" date="2019" name="Int. J. Syst. Evol. Microbiol.">
        <title>The Global Catalogue of Microorganisms (GCM) 10K type strain sequencing project: providing services to taxonomists for standard genome sequencing and annotation.</title>
        <authorList>
            <consortium name="The Broad Institute Genomics Platform"/>
            <consortium name="The Broad Institute Genome Sequencing Center for Infectious Disease"/>
            <person name="Wu L."/>
            <person name="Ma J."/>
        </authorList>
    </citation>
    <scope>NUCLEOTIDE SEQUENCE [LARGE SCALE GENOMIC DNA]</scope>
    <source>
        <strain evidence="3 4">JCM 15313</strain>
    </source>
</reference>
<feature type="transmembrane region" description="Helical" evidence="2">
    <location>
        <begin position="15"/>
        <end position="36"/>
    </location>
</feature>